<evidence type="ECO:0000259" key="1">
    <source>
        <dbReference type="Pfam" id="PF12697"/>
    </source>
</evidence>
<proteinExistence type="predicted"/>
<dbReference type="EMBL" id="AGNL01005474">
    <property type="protein sequence ID" value="EJK72687.1"/>
    <property type="molecule type" value="Genomic_DNA"/>
</dbReference>
<dbReference type="eggNOG" id="ENOG502S31B">
    <property type="taxonomic scope" value="Eukaryota"/>
</dbReference>
<dbReference type="InterPro" id="IPR000073">
    <property type="entry name" value="AB_hydrolase_1"/>
</dbReference>
<dbReference type="AlphaFoldDB" id="K0TMH8"/>
<name>K0TMH8_THAOC</name>
<dbReference type="Gene3D" id="3.40.50.1820">
    <property type="entry name" value="alpha/beta hydrolase"/>
    <property type="match status" value="1"/>
</dbReference>
<dbReference type="PANTHER" id="PTHR11614">
    <property type="entry name" value="PHOSPHOLIPASE-RELATED"/>
    <property type="match status" value="1"/>
</dbReference>
<evidence type="ECO:0000313" key="2">
    <source>
        <dbReference type="EMBL" id="EJK72687.1"/>
    </source>
</evidence>
<gene>
    <name evidence="2" type="ORF">THAOC_05757</name>
</gene>
<sequence length="319" mass="34771">MTVPSSQRPFKTSDGIHLNIECFSTDDDDEKLPTFLFIHGVCESAETWGVQSMAKACVGRKWRLLVLELAGHGLSQDLQKQSLTGSRDRGRAVCPDFGELRDHVVEFCLSMMTTYPKSRGFVLAGGSLGGSLVAYAARGIIDGSRKEVGSPDRPALLGIALIAPALGVDKRAVPPPAVVMALKAASYLVPGLGLMTPEEDPRHYACPPNSSRNFSGRWPLATAGMLLDVTSKLVPRDVESKRVDSQLEGLKSLLVLAGERDQVVPLACIKEWYHSINCIAEDEKKLHVLEGGDHGFLHDHPNAAFVDILFDWCDRLVQE</sequence>
<keyword evidence="3" id="KW-1185">Reference proteome</keyword>
<dbReference type="Proteomes" id="UP000266841">
    <property type="component" value="Unassembled WGS sequence"/>
</dbReference>
<dbReference type="InterPro" id="IPR051044">
    <property type="entry name" value="MAG_DAG_Lipase"/>
</dbReference>
<evidence type="ECO:0000313" key="3">
    <source>
        <dbReference type="Proteomes" id="UP000266841"/>
    </source>
</evidence>
<dbReference type="OMA" id="HGICESA"/>
<dbReference type="SUPFAM" id="SSF53474">
    <property type="entry name" value="alpha/beta-Hydrolases"/>
    <property type="match status" value="1"/>
</dbReference>
<feature type="domain" description="AB hydrolase-1" evidence="1">
    <location>
        <begin position="35"/>
        <end position="307"/>
    </location>
</feature>
<comment type="caution">
    <text evidence="2">The sequence shown here is derived from an EMBL/GenBank/DDBJ whole genome shotgun (WGS) entry which is preliminary data.</text>
</comment>
<organism evidence="2 3">
    <name type="scientific">Thalassiosira oceanica</name>
    <name type="common">Marine diatom</name>
    <dbReference type="NCBI Taxonomy" id="159749"/>
    <lineage>
        <taxon>Eukaryota</taxon>
        <taxon>Sar</taxon>
        <taxon>Stramenopiles</taxon>
        <taxon>Ochrophyta</taxon>
        <taxon>Bacillariophyta</taxon>
        <taxon>Coscinodiscophyceae</taxon>
        <taxon>Thalassiosirophycidae</taxon>
        <taxon>Thalassiosirales</taxon>
        <taxon>Thalassiosiraceae</taxon>
        <taxon>Thalassiosira</taxon>
    </lineage>
</organism>
<dbReference type="Pfam" id="PF12697">
    <property type="entry name" value="Abhydrolase_6"/>
    <property type="match status" value="1"/>
</dbReference>
<reference evidence="2 3" key="1">
    <citation type="journal article" date="2012" name="Genome Biol.">
        <title>Genome and low-iron response of an oceanic diatom adapted to chronic iron limitation.</title>
        <authorList>
            <person name="Lommer M."/>
            <person name="Specht M."/>
            <person name="Roy A.S."/>
            <person name="Kraemer L."/>
            <person name="Andreson R."/>
            <person name="Gutowska M.A."/>
            <person name="Wolf J."/>
            <person name="Bergner S.V."/>
            <person name="Schilhabel M.B."/>
            <person name="Klostermeier U.C."/>
            <person name="Beiko R.G."/>
            <person name="Rosenstiel P."/>
            <person name="Hippler M."/>
            <person name="Laroche J."/>
        </authorList>
    </citation>
    <scope>NUCLEOTIDE SEQUENCE [LARGE SCALE GENOMIC DNA]</scope>
    <source>
        <strain evidence="2 3">CCMP1005</strain>
    </source>
</reference>
<protein>
    <recommendedName>
        <fullName evidence="1">AB hydrolase-1 domain-containing protein</fullName>
    </recommendedName>
</protein>
<accession>K0TMH8</accession>
<dbReference type="OrthoDB" id="48798at2759"/>
<dbReference type="InterPro" id="IPR029058">
    <property type="entry name" value="AB_hydrolase_fold"/>
</dbReference>